<keyword evidence="4" id="KW-1185">Reference proteome</keyword>
<organism evidence="3 4">
    <name type="scientific">Actinacidiphila epipremni</name>
    <dbReference type="NCBI Taxonomy" id="2053013"/>
    <lineage>
        <taxon>Bacteria</taxon>
        <taxon>Bacillati</taxon>
        <taxon>Actinomycetota</taxon>
        <taxon>Actinomycetes</taxon>
        <taxon>Kitasatosporales</taxon>
        <taxon>Streptomycetaceae</taxon>
        <taxon>Actinacidiphila</taxon>
    </lineage>
</organism>
<accession>A0ABX0ZQK4</accession>
<dbReference type="InterPro" id="IPR037883">
    <property type="entry name" value="Knr4/Smi1-like_sf"/>
</dbReference>
<name>A0ABX0ZQK4_9ACTN</name>
<dbReference type="Pfam" id="PF09346">
    <property type="entry name" value="SMI1_KNR4"/>
    <property type="match status" value="1"/>
</dbReference>
<evidence type="ECO:0000313" key="4">
    <source>
        <dbReference type="Proteomes" id="UP000734511"/>
    </source>
</evidence>
<feature type="region of interest" description="Disordered" evidence="1">
    <location>
        <begin position="1"/>
        <end position="27"/>
    </location>
</feature>
<feature type="compositionally biased region" description="Low complexity" evidence="1">
    <location>
        <begin position="1"/>
        <end position="16"/>
    </location>
</feature>
<feature type="domain" description="Knr4/Smi1-like" evidence="2">
    <location>
        <begin position="48"/>
        <end position="174"/>
    </location>
</feature>
<evidence type="ECO:0000256" key="1">
    <source>
        <dbReference type="SAM" id="MobiDB-lite"/>
    </source>
</evidence>
<dbReference type="InterPro" id="IPR018958">
    <property type="entry name" value="Knr4/Smi1-like_dom"/>
</dbReference>
<dbReference type="EMBL" id="JAATEJ010000019">
    <property type="protein sequence ID" value="NJP46150.1"/>
    <property type="molecule type" value="Genomic_DNA"/>
</dbReference>
<dbReference type="Proteomes" id="UP000734511">
    <property type="component" value="Unassembled WGS sequence"/>
</dbReference>
<evidence type="ECO:0000313" key="3">
    <source>
        <dbReference type="EMBL" id="NJP46150.1"/>
    </source>
</evidence>
<dbReference type="RefSeq" id="WP_167984996.1">
    <property type="nucleotide sequence ID" value="NZ_JAATEJ010000019.1"/>
</dbReference>
<protein>
    <submittedName>
        <fullName evidence="3">SMI1/KNR4 family protein</fullName>
    </submittedName>
</protein>
<gene>
    <name evidence="3" type="ORF">HCN08_22480</name>
</gene>
<sequence>MTDSAPAHAPAAPAAHDAADTVTHPDPGDLLRRVAARAAADRPRLPAPAAADVLVRAEARLGFPLPALLARLYREVADGGFGPEYHLLPLLDGPGESVVAGYEQQRAESAADPDHPSWPAGVVPLLTWGCGMYAAVDCTTPEGRVLLFEPNPYSGGSWAGCWFEDAPGLAAWLEAWLAGTGWYDEEADLPDELMPRPWPDAESRLAAAGLTPG</sequence>
<evidence type="ECO:0000259" key="2">
    <source>
        <dbReference type="Pfam" id="PF09346"/>
    </source>
</evidence>
<proteinExistence type="predicted"/>
<comment type="caution">
    <text evidence="3">The sequence shown here is derived from an EMBL/GenBank/DDBJ whole genome shotgun (WGS) entry which is preliminary data.</text>
</comment>
<dbReference type="SUPFAM" id="SSF160631">
    <property type="entry name" value="SMI1/KNR4-like"/>
    <property type="match status" value="1"/>
</dbReference>
<reference evidence="3 4" key="1">
    <citation type="submission" date="2020-03" db="EMBL/GenBank/DDBJ databases">
        <title>WGS of actinomycetes isolated from Thailand.</title>
        <authorList>
            <person name="Thawai C."/>
        </authorList>
    </citation>
    <scope>NUCLEOTIDE SEQUENCE [LARGE SCALE GENOMIC DNA]</scope>
    <source>
        <strain evidence="3 4">PRB2-1</strain>
    </source>
</reference>